<comment type="caution">
    <text evidence="1">The sequence shown here is derived from an EMBL/GenBank/DDBJ whole genome shotgun (WGS) entry which is preliminary data.</text>
</comment>
<dbReference type="AlphaFoldDB" id="A0A9D1LLZ1"/>
<name>A0A9D1LLZ1_9CLOT</name>
<protein>
    <submittedName>
        <fullName evidence="1">Sporulation protein YunB</fullName>
    </submittedName>
</protein>
<organism evidence="1 2">
    <name type="scientific">Candidatus Ventrousia excrementavium</name>
    <dbReference type="NCBI Taxonomy" id="2840961"/>
    <lineage>
        <taxon>Bacteria</taxon>
        <taxon>Bacillati</taxon>
        <taxon>Bacillota</taxon>
        <taxon>Clostridia</taxon>
        <taxon>Eubacteriales</taxon>
        <taxon>Clostridiaceae</taxon>
        <taxon>Clostridiaceae incertae sedis</taxon>
        <taxon>Candidatus Ventrousia</taxon>
    </lineage>
</organism>
<evidence type="ECO:0000313" key="2">
    <source>
        <dbReference type="Proteomes" id="UP000824073"/>
    </source>
</evidence>
<accession>A0A9D1LLZ1</accession>
<dbReference type="Pfam" id="PF09560">
    <property type="entry name" value="Spore_YunB"/>
    <property type="match status" value="1"/>
</dbReference>
<dbReference type="EMBL" id="DVMR01000063">
    <property type="protein sequence ID" value="HIU44313.1"/>
    <property type="molecule type" value="Genomic_DNA"/>
</dbReference>
<sequence>MAVVMLLICAGAVCGLFFLQSRLEPVVEQYAVSRVTYLATRIINDVIDAELSEAGGVYDNLVSFEKNENGDISALKTDIVRINQLKAAITSRVADEIARLDTSQISIPLGNLIGGDLFSGRGPSIPVRLVPVGSVSANFISSFTNAGINQTRHQIVIDTTVSMSVIAPGARASCHVNTKVNIAETILIGSVPEGYTYIDDTGESEMLQKYNDYAQEY</sequence>
<reference evidence="1" key="1">
    <citation type="submission" date="2020-10" db="EMBL/GenBank/DDBJ databases">
        <authorList>
            <person name="Gilroy R."/>
        </authorList>
    </citation>
    <scope>NUCLEOTIDE SEQUENCE</scope>
    <source>
        <strain evidence="1">CHK191-8634</strain>
    </source>
</reference>
<gene>
    <name evidence="1" type="primary">yunB</name>
    <name evidence="1" type="ORF">IAB67_08475</name>
</gene>
<dbReference type="PIRSF" id="PIRSF021383">
    <property type="entry name" value="YunB"/>
    <property type="match status" value="1"/>
</dbReference>
<dbReference type="NCBIfam" id="TIGR02832">
    <property type="entry name" value="spo_yunB"/>
    <property type="match status" value="1"/>
</dbReference>
<dbReference type="Proteomes" id="UP000824073">
    <property type="component" value="Unassembled WGS sequence"/>
</dbReference>
<reference evidence="1" key="2">
    <citation type="journal article" date="2021" name="PeerJ">
        <title>Extensive microbial diversity within the chicken gut microbiome revealed by metagenomics and culture.</title>
        <authorList>
            <person name="Gilroy R."/>
            <person name="Ravi A."/>
            <person name="Getino M."/>
            <person name="Pursley I."/>
            <person name="Horton D.L."/>
            <person name="Alikhan N.F."/>
            <person name="Baker D."/>
            <person name="Gharbi K."/>
            <person name="Hall N."/>
            <person name="Watson M."/>
            <person name="Adriaenssens E.M."/>
            <person name="Foster-Nyarko E."/>
            <person name="Jarju S."/>
            <person name="Secka A."/>
            <person name="Antonio M."/>
            <person name="Oren A."/>
            <person name="Chaudhuri R.R."/>
            <person name="La Ragione R."/>
            <person name="Hildebrand F."/>
            <person name="Pallen M.J."/>
        </authorList>
    </citation>
    <scope>NUCLEOTIDE SEQUENCE</scope>
    <source>
        <strain evidence="1">CHK191-8634</strain>
    </source>
</reference>
<dbReference type="InterPro" id="IPR014197">
    <property type="entry name" value="Sporulation_prot_YunB"/>
</dbReference>
<proteinExistence type="predicted"/>
<evidence type="ECO:0000313" key="1">
    <source>
        <dbReference type="EMBL" id="HIU44313.1"/>
    </source>
</evidence>